<keyword evidence="1 2" id="KW-0677">Repeat</keyword>
<comment type="caution">
    <text evidence="5">The sequence shown here is derived from an EMBL/GenBank/DDBJ whole genome shotgun (WGS) entry which is preliminary data.</text>
</comment>
<dbReference type="SUPFAM" id="SSF81923">
    <property type="entry name" value="Double Clp-N motif"/>
    <property type="match status" value="1"/>
</dbReference>
<dbReference type="SUPFAM" id="SSF52540">
    <property type="entry name" value="P-loop containing nucleoside triphosphate hydrolases"/>
    <property type="match status" value="1"/>
</dbReference>
<accession>A0A2I0ISP7</accession>
<reference evidence="5 6" key="1">
    <citation type="submission" date="2017-11" db="EMBL/GenBank/DDBJ databases">
        <title>De-novo sequencing of pomegranate (Punica granatum L.) genome.</title>
        <authorList>
            <person name="Akparov Z."/>
            <person name="Amiraslanov A."/>
            <person name="Hajiyeva S."/>
            <person name="Abbasov M."/>
            <person name="Kaur K."/>
            <person name="Hamwieh A."/>
            <person name="Solovyev V."/>
            <person name="Salamov A."/>
            <person name="Braich B."/>
            <person name="Kosarev P."/>
            <person name="Mahmoud A."/>
            <person name="Hajiyev E."/>
            <person name="Babayeva S."/>
            <person name="Izzatullayeva V."/>
            <person name="Mammadov A."/>
            <person name="Mammadov A."/>
            <person name="Sharifova S."/>
            <person name="Ojaghi J."/>
            <person name="Eynullazada K."/>
            <person name="Bayramov B."/>
            <person name="Abdulazimova A."/>
            <person name="Shahmuradov I."/>
        </authorList>
    </citation>
    <scope>NUCLEOTIDE SEQUENCE [LARGE SCALE GENOMIC DNA]</scope>
    <source>
        <strain evidence="6">cv. AG2017</strain>
        <tissue evidence="5">Leaf</tissue>
    </source>
</reference>
<feature type="region of interest" description="Disordered" evidence="3">
    <location>
        <begin position="388"/>
        <end position="422"/>
    </location>
</feature>
<proteinExistence type="predicted"/>
<dbReference type="InterPro" id="IPR051650">
    <property type="entry name" value="SL_signaling_regulator"/>
</dbReference>
<dbReference type="Proteomes" id="UP000233551">
    <property type="component" value="Unassembled WGS sequence"/>
</dbReference>
<dbReference type="PANTHER" id="PTHR43572">
    <property type="entry name" value="CHAPERONE PROTEIN CLPD, CHLOROPLASTIC"/>
    <property type="match status" value="1"/>
</dbReference>
<dbReference type="InterPro" id="IPR004176">
    <property type="entry name" value="Clp_R_N"/>
</dbReference>
<evidence type="ECO:0000256" key="3">
    <source>
        <dbReference type="SAM" id="MobiDB-lite"/>
    </source>
</evidence>
<dbReference type="Gene3D" id="3.40.50.300">
    <property type="entry name" value="P-loop containing nucleotide triphosphate hydrolases"/>
    <property type="match status" value="1"/>
</dbReference>
<evidence type="ECO:0000256" key="2">
    <source>
        <dbReference type="PROSITE-ProRule" id="PRU01251"/>
    </source>
</evidence>
<dbReference type="PANTHER" id="PTHR43572:SF49">
    <property type="entry name" value="PROTEIN SMAX1-LIKE 8"/>
    <property type="match status" value="1"/>
</dbReference>
<dbReference type="EMBL" id="PGOL01002599">
    <property type="protein sequence ID" value="PKI46670.1"/>
    <property type="molecule type" value="Genomic_DNA"/>
</dbReference>
<evidence type="ECO:0000256" key="1">
    <source>
        <dbReference type="ARBA" id="ARBA00022737"/>
    </source>
</evidence>
<dbReference type="InterPro" id="IPR058954">
    <property type="entry name" value="AAA_lid_SMAX1"/>
</dbReference>
<evidence type="ECO:0000313" key="5">
    <source>
        <dbReference type="EMBL" id="PKI46670.1"/>
    </source>
</evidence>
<feature type="domain" description="Clp R" evidence="4">
    <location>
        <begin position="8"/>
        <end position="176"/>
    </location>
</feature>
<organism evidence="5 6">
    <name type="scientific">Punica granatum</name>
    <name type="common">Pomegranate</name>
    <dbReference type="NCBI Taxonomy" id="22663"/>
    <lineage>
        <taxon>Eukaryota</taxon>
        <taxon>Viridiplantae</taxon>
        <taxon>Streptophyta</taxon>
        <taxon>Embryophyta</taxon>
        <taxon>Tracheophyta</taxon>
        <taxon>Spermatophyta</taxon>
        <taxon>Magnoliopsida</taxon>
        <taxon>eudicotyledons</taxon>
        <taxon>Gunneridae</taxon>
        <taxon>Pentapetalae</taxon>
        <taxon>rosids</taxon>
        <taxon>malvids</taxon>
        <taxon>Myrtales</taxon>
        <taxon>Lythraceae</taxon>
        <taxon>Punica</taxon>
    </lineage>
</organism>
<sequence>MPTPVSIARQCLTAEAAHALDEAVAVARRRGHAQTTSLHAVSALLSLPSSVLREACARARGSGPPYPSRLQFKALELCLSVSLDRVPSGQLTDDPPVSNALMAAIKRSQANQRRQPENFHLYHQLSSQSSINNTIKVELQQLIISILDDPGVSRVFGEAGFRSSEIKLAILRPLPHLLRYTGRPRGPPLLMESFVPFAGFFSSCGEYNGQVLSSSPYQCPSQCNLCTEKKSERETIQISKSGLAASVADQYQYSLPSWLRMTELGSSVKAKDDRVAMSTTVTGLQNEWGDKFQHAHRGPQFPVSNNHRMDSQVKTIMGFLPSEERSERINDQSINGARCKSINSSLSADTPKISRPQLSVSLPQVAPATDSSRKESFLTKLWEKSSKPEDMDSGLMRCGSNSSVDDGCRASPSSVTSRNTNMGQRIHSEPEIQRLEKLPTQTHSSVPDISEQFFSDDFKAIFKDIREKVGRQQEAISRISQMVASFRARNFGTRHQMSTRGDFWLTFLGPDRMGKWKVAVSLCEILYGNREHLIHIDLSSLPDDLNHRGKTPVDIIAGELSKKPVCVVFLENVDRADEQVQSSLLQAILTGKFSDSRGREIGVHRAIFVATLSFLKSNQILHSHELDGTASRFSEERVLEAKGWPMKILVKHANDNVINASSPIHVNKRKLMGLDEDEASSETLEMVNKRIYRISSKDLDLNLPAENDEPQDSDECSMECDVCDNSKAWLLDFIDRTDATVVFKPYDFDSLAERILKEIRECFRQTVGLECLIEIEPKVMEQLLSAIYTSDGDDKQLKDWMANVLSREFAQLQRRYELTDRTTVSLLACCEDVSMEEQVSGSCLPCKIFVNLCSDRDVHVHRSLE</sequence>
<dbReference type="PROSITE" id="PS51903">
    <property type="entry name" value="CLP_R"/>
    <property type="match status" value="1"/>
</dbReference>
<dbReference type="GO" id="GO:0005524">
    <property type="term" value="F:ATP binding"/>
    <property type="evidence" value="ECO:0007669"/>
    <property type="project" value="InterPro"/>
</dbReference>
<evidence type="ECO:0000259" key="4">
    <source>
        <dbReference type="PROSITE" id="PS51903"/>
    </source>
</evidence>
<dbReference type="Pfam" id="PF26587">
    <property type="entry name" value="AAA_lid_SMAX1"/>
    <property type="match status" value="1"/>
</dbReference>
<dbReference type="STRING" id="22663.A0A2I0ISP7"/>
<protein>
    <recommendedName>
        <fullName evidence="4">Clp R domain-containing protein</fullName>
    </recommendedName>
</protein>
<dbReference type="Pfam" id="PF07724">
    <property type="entry name" value="AAA_2"/>
    <property type="match status" value="1"/>
</dbReference>
<dbReference type="InterPro" id="IPR027417">
    <property type="entry name" value="P-loop_NTPase"/>
</dbReference>
<dbReference type="Gene3D" id="1.10.1780.10">
    <property type="entry name" value="Clp, N-terminal domain"/>
    <property type="match status" value="1"/>
</dbReference>
<feature type="compositionally biased region" description="Polar residues" evidence="3">
    <location>
        <begin position="411"/>
        <end position="422"/>
    </location>
</feature>
<dbReference type="InterPro" id="IPR036628">
    <property type="entry name" value="Clp_N_dom_sf"/>
</dbReference>
<keyword evidence="6" id="KW-1185">Reference proteome</keyword>
<dbReference type="AlphaFoldDB" id="A0A2I0ISP7"/>
<evidence type="ECO:0000313" key="6">
    <source>
        <dbReference type="Proteomes" id="UP000233551"/>
    </source>
</evidence>
<gene>
    <name evidence="5" type="ORF">CRG98_033012</name>
</gene>
<dbReference type="GO" id="GO:0016887">
    <property type="term" value="F:ATP hydrolysis activity"/>
    <property type="evidence" value="ECO:0007669"/>
    <property type="project" value="InterPro"/>
</dbReference>
<dbReference type="InterPro" id="IPR003959">
    <property type="entry name" value="ATPase_AAA_core"/>
</dbReference>
<dbReference type="Pfam" id="PF02861">
    <property type="entry name" value="Clp_N"/>
    <property type="match status" value="1"/>
</dbReference>
<name>A0A2I0ISP7_PUNGR</name>